<dbReference type="OrthoDB" id="6622169at2759"/>
<evidence type="ECO:0000256" key="1">
    <source>
        <dbReference type="SAM" id="MobiDB-lite"/>
    </source>
</evidence>
<evidence type="ECO:0000313" key="4">
    <source>
        <dbReference type="Proteomes" id="UP000478052"/>
    </source>
</evidence>
<dbReference type="EMBL" id="VUJU01006724">
    <property type="protein sequence ID" value="KAF0747764.1"/>
    <property type="molecule type" value="Genomic_DNA"/>
</dbReference>
<keyword evidence="4" id="KW-1185">Reference proteome</keyword>
<evidence type="ECO:0000313" key="3">
    <source>
        <dbReference type="EMBL" id="KAF0747764.1"/>
    </source>
</evidence>
<name>A0A6G0Y2D2_APHCR</name>
<sequence>MLHIILIYFLEIVFASNCVWNEISEQLDNRMSGKAIYTFVFEGRYSVKEKLGFSTPKSISEINIPRQVSNEAINDITSSDSSDQSEMPSKKFVFTFSVDEWKTIQPQEMNYKMIDKTKPMQNTRLYYVLPKSNWTPIMAEHFWEHTSLPCCLSFKRAKVTPDGYNYVVVVARCTVCKSHFKGTIAERPSDNSRVLMNCIYTGNYNDEHKISRKRRLLGPTISKYITSVVKEGVSCETTREREAARLMKMGDCEPPIIPSGNSLRALKCRKLASERRHVDTLTSLVLMAKEEEYNNILHDIGCNPFFVHYFCSEQINIYRQYCRSVRYPKLVIDATGSVVKQFKKLNAVKTNSIFLYEGLVYDDKKKYSFTATNMLSERHTSVAISNWLFNWLSSDIPIPKQTVCDQSLALLSAIVKCFTQYSTLQDYVRACASLLHGDVPLKSYWVPRCFVRVDIAHFIKTISKWIPLKSVARRVREVILRAMGFLIQSQSLIEMRSIFLSLFVVFTNETDGTDIHGEETPCEKHRQNLISATSLGFIDFQTQFDELITMTECEDDARQIIEDEYERQNEGLELFENPFQSWTNEIYNESKMLIKEGTGINPLYLPNLVPHLIKCTKLLPLWSGVMVPIFGYGEEVSSSAAVESSFKKLKTVTLKHVDLPTNLERFLENHIMSLKSSSMLRAAKYHTPVSSPNDEGNHEESISHPELEVTADYATLSNIPTQSPVSIRCYDDEDHAIHRHHKSSSDEEELVDYNSDMLYIPKSKCSLCSTGNPPKVGANKCSNCKKLVHSFSTCSIEKPGTQDERLCMVCSLLEEDNIRTENNAQEKWDRKNKKQRKNNSYLTPNPHLRYLTLTKSNSKKTLPVLKNGSRFEELKGCRTNAFAGRVIFNNTCAFDSLASLIMVSYCDSKKYSEMFDISEKSDFINFICKILNSGITSASYSNRADLIINNLTVEIKEMEYATTLVVCASTIGHVIGSLMEKYPSAKEISNCQACKNINERKIMHFTFQINDDDNISKLQNFFDERLEKDFLICGHNDCKGFKTVTTDISEMHIFIDILIWEGEDAISSQRSSEAATIFKIKLCDIPELLTVKSTVYELKGVLAFKRPKSSLRNSVGHYTTYSKRGSKNWELYDDLKKLPVQVKEQTIVPVEFLFYTV</sequence>
<accession>A0A6G0Y2D2</accession>
<organism evidence="3 4">
    <name type="scientific">Aphis craccivora</name>
    <name type="common">Cowpea aphid</name>
    <dbReference type="NCBI Taxonomy" id="307492"/>
    <lineage>
        <taxon>Eukaryota</taxon>
        <taxon>Metazoa</taxon>
        <taxon>Ecdysozoa</taxon>
        <taxon>Arthropoda</taxon>
        <taxon>Hexapoda</taxon>
        <taxon>Insecta</taxon>
        <taxon>Pterygota</taxon>
        <taxon>Neoptera</taxon>
        <taxon>Paraneoptera</taxon>
        <taxon>Hemiptera</taxon>
        <taxon>Sternorrhyncha</taxon>
        <taxon>Aphidomorpha</taxon>
        <taxon>Aphidoidea</taxon>
        <taxon>Aphididae</taxon>
        <taxon>Aphidini</taxon>
        <taxon>Aphis</taxon>
        <taxon>Aphis</taxon>
    </lineage>
</organism>
<evidence type="ECO:0000256" key="2">
    <source>
        <dbReference type="SAM" id="SignalP"/>
    </source>
</evidence>
<reference evidence="3 4" key="1">
    <citation type="submission" date="2019-08" db="EMBL/GenBank/DDBJ databases">
        <title>Whole genome of Aphis craccivora.</title>
        <authorList>
            <person name="Voronova N.V."/>
            <person name="Shulinski R.S."/>
            <person name="Bandarenka Y.V."/>
            <person name="Zhorov D.G."/>
            <person name="Warner D."/>
        </authorList>
    </citation>
    <scope>NUCLEOTIDE SEQUENCE [LARGE SCALE GENOMIC DNA]</scope>
    <source>
        <strain evidence="3">180601</strain>
        <tissue evidence="3">Whole Body</tissue>
    </source>
</reference>
<feature type="region of interest" description="Disordered" evidence="1">
    <location>
        <begin position="823"/>
        <end position="843"/>
    </location>
</feature>
<keyword evidence="2" id="KW-0732">Signal</keyword>
<proteinExistence type="predicted"/>
<protein>
    <recommendedName>
        <fullName evidence="5">NOF-FB transposable element protein</fullName>
    </recommendedName>
</protein>
<gene>
    <name evidence="3" type="ORF">FWK35_00031026</name>
</gene>
<feature type="signal peptide" evidence="2">
    <location>
        <begin position="1"/>
        <end position="15"/>
    </location>
</feature>
<dbReference type="Proteomes" id="UP000478052">
    <property type="component" value="Unassembled WGS sequence"/>
</dbReference>
<dbReference type="AlphaFoldDB" id="A0A6G0Y2D2"/>
<comment type="caution">
    <text evidence="3">The sequence shown here is derived from an EMBL/GenBank/DDBJ whole genome shotgun (WGS) entry which is preliminary data.</text>
</comment>
<evidence type="ECO:0008006" key="5">
    <source>
        <dbReference type="Google" id="ProtNLM"/>
    </source>
</evidence>
<feature type="chain" id="PRO_5026118060" description="NOF-FB transposable element protein" evidence="2">
    <location>
        <begin position="16"/>
        <end position="1157"/>
    </location>
</feature>